<dbReference type="Proteomes" id="UP000256964">
    <property type="component" value="Unassembled WGS sequence"/>
</dbReference>
<accession>A0A371CMM5</accession>
<dbReference type="EMBL" id="KZ857509">
    <property type="protein sequence ID" value="RDX41530.1"/>
    <property type="molecule type" value="Genomic_DNA"/>
</dbReference>
<evidence type="ECO:0000313" key="2">
    <source>
        <dbReference type="EMBL" id="RDX41530.1"/>
    </source>
</evidence>
<proteinExistence type="predicted"/>
<keyword evidence="3" id="KW-1185">Reference proteome</keyword>
<gene>
    <name evidence="2" type="ORF">OH76DRAFT_213727</name>
</gene>
<dbReference type="AlphaFoldDB" id="A0A371CMM5"/>
<sequence length="232" mass="24890">MPDVACRTQAGTCNRLEGCPGYLPWLAVTVPVRCGVVLQKYGASPEHLCCTPVLDVKHGTTQVIGRQTPAPESARPRAHTRSAGLPTVADRNSNLPSSCRAPLHDVDNPRAPGYRVRMESSNGSPQDSHRPAHRTIVQWLRLGAGTSSWSSDSTGCVCSLPPPSSSCSYPPRFRVLLALIPDPAVHDAARCTLLQLAILATGGHTGYHSSRQCPRMGRNARHSCSRLATFSP</sequence>
<evidence type="ECO:0000256" key="1">
    <source>
        <dbReference type="SAM" id="MobiDB-lite"/>
    </source>
</evidence>
<reference evidence="2 3" key="1">
    <citation type="journal article" date="2018" name="Biotechnol. Biofuels">
        <title>Integrative visual omics of the white-rot fungus Polyporus brumalis exposes the biotechnological potential of its oxidative enzymes for delignifying raw plant biomass.</title>
        <authorList>
            <person name="Miyauchi S."/>
            <person name="Rancon A."/>
            <person name="Drula E."/>
            <person name="Hage H."/>
            <person name="Chaduli D."/>
            <person name="Favel A."/>
            <person name="Grisel S."/>
            <person name="Henrissat B."/>
            <person name="Herpoel-Gimbert I."/>
            <person name="Ruiz-Duenas F.J."/>
            <person name="Chevret D."/>
            <person name="Hainaut M."/>
            <person name="Lin J."/>
            <person name="Wang M."/>
            <person name="Pangilinan J."/>
            <person name="Lipzen A."/>
            <person name="Lesage-Meessen L."/>
            <person name="Navarro D."/>
            <person name="Riley R."/>
            <person name="Grigoriev I.V."/>
            <person name="Zhou S."/>
            <person name="Raouche S."/>
            <person name="Rosso M.N."/>
        </authorList>
    </citation>
    <scope>NUCLEOTIDE SEQUENCE [LARGE SCALE GENOMIC DNA]</scope>
    <source>
        <strain evidence="2 3">BRFM 1820</strain>
    </source>
</reference>
<protein>
    <submittedName>
        <fullName evidence="2">Uncharacterized protein</fullName>
    </submittedName>
</protein>
<evidence type="ECO:0000313" key="3">
    <source>
        <dbReference type="Proteomes" id="UP000256964"/>
    </source>
</evidence>
<organism evidence="2 3">
    <name type="scientific">Lentinus brumalis</name>
    <dbReference type="NCBI Taxonomy" id="2498619"/>
    <lineage>
        <taxon>Eukaryota</taxon>
        <taxon>Fungi</taxon>
        <taxon>Dikarya</taxon>
        <taxon>Basidiomycota</taxon>
        <taxon>Agaricomycotina</taxon>
        <taxon>Agaricomycetes</taxon>
        <taxon>Polyporales</taxon>
        <taxon>Polyporaceae</taxon>
        <taxon>Lentinus</taxon>
    </lineage>
</organism>
<feature type="region of interest" description="Disordered" evidence="1">
    <location>
        <begin position="65"/>
        <end position="131"/>
    </location>
</feature>
<name>A0A371CMM5_9APHY</name>